<evidence type="ECO:0000256" key="3">
    <source>
        <dbReference type="ARBA" id="ARBA00022630"/>
    </source>
</evidence>
<dbReference type="SUPFAM" id="SSF47203">
    <property type="entry name" value="Acyl-CoA dehydrogenase C-terminal domain-like"/>
    <property type="match status" value="1"/>
</dbReference>
<dbReference type="SUPFAM" id="SSF56645">
    <property type="entry name" value="Acyl-CoA dehydrogenase NM domain-like"/>
    <property type="match status" value="1"/>
</dbReference>
<dbReference type="Gene3D" id="1.20.140.10">
    <property type="entry name" value="Butyryl-CoA Dehydrogenase, subunit A, domain 3"/>
    <property type="match status" value="1"/>
</dbReference>
<dbReference type="PANTHER" id="PTHR43884:SF20">
    <property type="entry name" value="ACYL-COA DEHYDROGENASE FADE28"/>
    <property type="match status" value="1"/>
</dbReference>
<dbReference type="Pfam" id="PF00441">
    <property type="entry name" value="Acyl-CoA_dh_1"/>
    <property type="match status" value="1"/>
</dbReference>
<dbReference type="EMBL" id="JAOZYC010000094">
    <property type="protein sequence ID" value="MEB8338498.1"/>
    <property type="molecule type" value="Genomic_DNA"/>
</dbReference>
<evidence type="ECO:0000313" key="8">
    <source>
        <dbReference type="EMBL" id="MEB8338498.1"/>
    </source>
</evidence>
<dbReference type="RefSeq" id="WP_326016293.1">
    <property type="nucleotide sequence ID" value="NZ_JAOZYC010000094.1"/>
</dbReference>
<dbReference type="Gene3D" id="1.10.540.10">
    <property type="entry name" value="Acyl-CoA dehydrogenase/oxidase, N-terminal domain"/>
    <property type="match status" value="1"/>
</dbReference>
<protein>
    <submittedName>
        <fullName evidence="8">Acyl-CoA/acyl-ACP dehydrogenase</fullName>
    </submittedName>
</protein>
<dbReference type="InterPro" id="IPR009100">
    <property type="entry name" value="AcylCoA_DH/oxidase_NM_dom_sf"/>
</dbReference>
<reference evidence="8 9" key="1">
    <citation type="submission" date="2022-10" db="EMBL/GenBank/DDBJ databases">
        <authorList>
            <person name="Xie J."/>
            <person name="Shen N."/>
        </authorList>
    </citation>
    <scope>NUCLEOTIDE SEQUENCE [LARGE SCALE GENOMIC DNA]</scope>
    <source>
        <strain evidence="8 9">YIM65594</strain>
    </source>
</reference>
<comment type="caution">
    <text evidence="8">The sequence shown here is derived from an EMBL/GenBank/DDBJ whole genome shotgun (WGS) entry which is preliminary data.</text>
</comment>
<evidence type="ECO:0000259" key="7">
    <source>
        <dbReference type="Pfam" id="PF02771"/>
    </source>
</evidence>
<dbReference type="InterPro" id="IPR009075">
    <property type="entry name" value="AcylCo_DH/oxidase_C"/>
</dbReference>
<dbReference type="InterPro" id="IPR037069">
    <property type="entry name" value="AcylCoA_DH/ox_N_sf"/>
</dbReference>
<dbReference type="InterPro" id="IPR013786">
    <property type="entry name" value="AcylCoA_DH/ox_N"/>
</dbReference>
<dbReference type="PANTHER" id="PTHR43884">
    <property type="entry name" value="ACYL-COA DEHYDROGENASE"/>
    <property type="match status" value="1"/>
</dbReference>
<comment type="cofactor">
    <cofactor evidence="1">
        <name>FAD</name>
        <dbReference type="ChEBI" id="CHEBI:57692"/>
    </cofactor>
</comment>
<dbReference type="InterPro" id="IPR036250">
    <property type="entry name" value="AcylCo_DH-like_C"/>
</dbReference>
<evidence type="ECO:0000256" key="2">
    <source>
        <dbReference type="ARBA" id="ARBA00009347"/>
    </source>
</evidence>
<feature type="domain" description="Acyl-CoA dehydrogenase/oxidase N-terminal" evidence="7">
    <location>
        <begin position="20"/>
        <end position="92"/>
    </location>
</feature>
<keyword evidence="9" id="KW-1185">Reference proteome</keyword>
<sequence>MSTSTKPRRREPTITSGYADELREVVRGLAADAADEADAGEPSGPALWDRLAELGMTRLDIPETAGGSGGTFDDLLALTHALARHAVTTPVAESATADRCLASGDTLPTGATALALLPAGITGPGPDGTITAQLPAVPWASGAHTLLLVPAAEAAGASDAGPWTVDLTGPGVTRHPSRPALCGTPYEAVGLTAAPVHALPPGAPSPAHLHARLAVLRSAALLGAAEGAYELTAAHVTQREQFGAPLLKIPAVAAHLATMRVHLLQAEAALHHARDTYCGDASGQPDAARLAAAAATARITAATTATEVARSAHQLHGALGITAEYPLHRYTRRLWAWRDTPVPQQAEAVALGRLAIAAGEPAVWDVLTAPAPH</sequence>
<comment type="similarity">
    <text evidence="2">Belongs to the acyl-CoA dehydrogenase family.</text>
</comment>
<name>A0ABU6F3B8_9ACTN</name>
<evidence type="ECO:0000256" key="4">
    <source>
        <dbReference type="ARBA" id="ARBA00022827"/>
    </source>
</evidence>
<organism evidence="8 9">
    <name type="scientific">Streptomyces endophyticus</name>
    <dbReference type="NCBI Taxonomy" id="714166"/>
    <lineage>
        <taxon>Bacteria</taxon>
        <taxon>Bacillati</taxon>
        <taxon>Actinomycetota</taxon>
        <taxon>Actinomycetes</taxon>
        <taxon>Kitasatosporales</taxon>
        <taxon>Streptomycetaceae</taxon>
        <taxon>Streptomyces</taxon>
    </lineage>
</organism>
<keyword evidence="3" id="KW-0285">Flavoprotein</keyword>
<feature type="domain" description="Acyl-CoA dehydrogenase/oxidase C-terminal" evidence="6">
    <location>
        <begin position="217"/>
        <end position="333"/>
    </location>
</feature>
<gene>
    <name evidence="8" type="ORF">OKJ99_13415</name>
</gene>
<keyword evidence="5" id="KW-0560">Oxidoreductase</keyword>
<evidence type="ECO:0000256" key="1">
    <source>
        <dbReference type="ARBA" id="ARBA00001974"/>
    </source>
</evidence>
<dbReference type="Pfam" id="PF02771">
    <property type="entry name" value="Acyl-CoA_dh_N"/>
    <property type="match status" value="1"/>
</dbReference>
<evidence type="ECO:0000256" key="5">
    <source>
        <dbReference type="ARBA" id="ARBA00023002"/>
    </source>
</evidence>
<evidence type="ECO:0000259" key="6">
    <source>
        <dbReference type="Pfam" id="PF00441"/>
    </source>
</evidence>
<dbReference type="Proteomes" id="UP001354931">
    <property type="component" value="Unassembled WGS sequence"/>
</dbReference>
<keyword evidence="4" id="KW-0274">FAD</keyword>
<proteinExistence type="inferred from homology"/>
<accession>A0ABU6F3B8</accession>
<evidence type="ECO:0000313" key="9">
    <source>
        <dbReference type="Proteomes" id="UP001354931"/>
    </source>
</evidence>